<keyword evidence="4" id="KW-1185">Reference proteome</keyword>
<name>A0ABQ1ZBG7_9BACL</name>
<reference evidence="4" key="1">
    <citation type="journal article" date="2019" name="Int. J. Syst. Evol. Microbiol.">
        <title>The Global Catalogue of Microorganisms (GCM) 10K type strain sequencing project: providing services to taxonomists for standard genome sequencing and annotation.</title>
        <authorList>
            <consortium name="The Broad Institute Genomics Platform"/>
            <consortium name="The Broad Institute Genome Sequencing Center for Infectious Disease"/>
            <person name="Wu L."/>
            <person name="Ma J."/>
        </authorList>
    </citation>
    <scope>NUCLEOTIDE SEQUENCE [LARGE SCALE GENOMIC DNA]</scope>
    <source>
        <strain evidence="4">CGMCC 1.12770</strain>
    </source>
</reference>
<sequence length="267" mass="29740">MNMKKYVSNVNENKFIIMCCFIFAGILMSFNQAQAYIFEEESTILHVHPIKTDEDHEVSRVAALERPSRLDQAQPLYTDEAQLTTLAYMALMWSPQPIVLPKPELQAKRVVDPVDPGMPVLAPRSEQILGTKKVTATGYTAGVESTGKTPKHPQYGITYSGVKVRRDKETVSTIAADPKLFPMGSILYIPGYGYGIVADTGSAIKGNKIDLYFPTTKQVYKEWGKKDVEVQVIKQGAGKCTEEMLKELSKAIDVYKTVPDSWLDKAI</sequence>
<accession>A0ABQ1ZBG7</accession>
<protein>
    <recommendedName>
        <fullName evidence="2">3D domain-containing protein</fullName>
    </recommendedName>
</protein>
<dbReference type="InterPro" id="IPR010611">
    <property type="entry name" value="3D_dom"/>
</dbReference>
<evidence type="ECO:0000313" key="4">
    <source>
        <dbReference type="Proteomes" id="UP000652153"/>
    </source>
</evidence>
<dbReference type="PANTHER" id="PTHR39160">
    <property type="entry name" value="CELL WALL-BINDING PROTEIN YOCH"/>
    <property type="match status" value="1"/>
</dbReference>
<gene>
    <name evidence="3" type="ORF">GCM10008014_22210</name>
</gene>
<dbReference type="Pfam" id="PF06725">
    <property type="entry name" value="3D"/>
    <property type="match status" value="1"/>
</dbReference>
<dbReference type="PANTHER" id="PTHR39160:SF4">
    <property type="entry name" value="RESUSCITATION-PROMOTING FACTOR RPFB"/>
    <property type="match status" value="1"/>
</dbReference>
<evidence type="ECO:0000256" key="1">
    <source>
        <dbReference type="ARBA" id="ARBA00022729"/>
    </source>
</evidence>
<dbReference type="InterPro" id="IPR036908">
    <property type="entry name" value="RlpA-like_sf"/>
</dbReference>
<evidence type="ECO:0000259" key="2">
    <source>
        <dbReference type="Pfam" id="PF06725"/>
    </source>
</evidence>
<keyword evidence="1" id="KW-0732">Signal</keyword>
<evidence type="ECO:0000313" key="3">
    <source>
        <dbReference type="EMBL" id="GGH53982.1"/>
    </source>
</evidence>
<dbReference type="EMBL" id="BMFU01000003">
    <property type="protein sequence ID" value="GGH53982.1"/>
    <property type="molecule type" value="Genomic_DNA"/>
</dbReference>
<dbReference type="SUPFAM" id="SSF50685">
    <property type="entry name" value="Barwin-like endoglucanases"/>
    <property type="match status" value="1"/>
</dbReference>
<comment type="caution">
    <text evidence="3">The sequence shown here is derived from an EMBL/GenBank/DDBJ whole genome shotgun (WGS) entry which is preliminary data.</text>
</comment>
<dbReference type="Gene3D" id="2.40.40.10">
    <property type="entry name" value="RlpA-like domain"/>
    <property type="match status" value="1"/>
</dbReference>
<dbReference type="InterPro" id="IPR051933">
    <property type="entry name" value="Resuscitation_pf_RpfB"/>
</dbReference>
<organism evidence="3 4">
    <name type="scientific">Paenibacillus silvae</name>
    <dbReference type="NCBI Taxonomy" id="1325358"/>
    <lineage>
        <taxon>Bacteria</taxon>
        <taxon>Bacillati</taxon>
        <taxon>Bacillota</taxon>
        <taxon>Bacilli</taxon>
        <taxon>Bacillales</taxon>
        <taxon>Paenibacillaceae</taxon>
        <taxon>Paenibacillus</taxon>
    </lineage>
</organism>
<dbReference type="CDD" id="cd22786">
    <property type="entry name" value="DPBB_YuiC-like"/>
    <property type="match status" value="1"/>
</dbReference>
<dbReference type="Proteomes" id="UP000652153">
    <property type="component" value="Unassembled WGS sequence"/>
</dbReference>
<feature type="domain" description="3D" evidence="2">
    <location>
        <begin position="172"/>
        <end position="233"/>
    </location>
</feature>
<proteinExistence type="predicted"/>